<dbReference type="PANTHER" id="PTHR43591">
    <property type="entry name" value="METHYLTRANSFERASE"/>
    <property type="match status" value="1"/>
</dbReference>
<dbReference type="Pfam" id="PF08241">
    <property type="entry name" value="Methyltransf_11"/>
    <property type="match status" value="1"/>
</dbReference>
<dbReference type="AlphaFoldDB" id="C5F102"/>
<feature type="domain" description="Methyltransferase type 11" evidence="1">
    <location>
        <begin position="98"/>
        <end position="187"/>
    </location>
</feature>
<dbReference type="InterPro" id="IPR013216">
    <property type="entry name" value="Methyltransf_11"/>
</dbReference>
<dbReference type="EMBL" id="DS990444">
    <property type="protein sequence ID" value="EEQ63906.1"/>
    <property type="molecule type" value="Genomic_DNA"/>
</dbReference>
<gene>
    <name evidence="2" type="ORF">HPMG_01363</name>
</gene>
<protein>
    <submittedName>
        <fullName evidence="2">Methyltransferase domain protein</fullName>
    </submittedName>
</protein>
<accession>C5F102</accession>
<keyword evidence="2" id="KW-0808">Transferase</keyword>
<dbReference type="eggNOG" id="COG2226">
    <property type="taxonomic scope" value="Bacteria"/>
</dbReference>
<keyword evidence="2" id="KW-0489">Methyltransferase</keyword>
<dbReference type="InterPro" id="IPR029063">
    <property type="entry name" value="SAM-dependent_MTases_sf"/>
</dbReference>
<name>C5F102_9HELI</name>
<evidence type="ECO:0000313" key="2">
    <source>
        <dbReference type="EMBL" id="EEQ63906.1"/>
    </source>
</evidence>
<proteinExistence type="predicted"/>
<dbReference type="Gene3D" id="3.40.50.150">
    <property type="entry name" value="Vaccinia Virus protein VP39"/>
    <property type="match status" value="1"/>
</dbReference>
<dbReference type="SUPFAM" id="SSF53335">
    <property type="entry name" value="S-adenosyl-L-methionine-dependent methyltransferases"/>
    <property type="match status" value="1"/>
</dbReference>
<evidence type="ECO:0000259" key="1">
    <source>
        <dbReference type="Pfam" id="PF08241"/>
    </source>
</evidence>
<dbReference type="GO" id="GO:0008757">
    <property type="term" value="F:S-adenosylmethionine-dependent methyltransferase activity"/>
    <property type="evidence" value="ECO:0007669"/>
    <property type="project" value="InterPro"/>
</dbReference>
<evidence type="ECO:0000313" key="3">
    <source>
        <dbReference type="Proteomes" id="UP000003953"/>
    </source>
</evidence>
<organism evidence="2 3">
    <name type="scientific">Helicobacter pullorum MIT 98-5489</name>
    <dbReference type="NCBI Taxonomy" id="537972"/>
    <lineage>
        <taxon>Bacteria</taxon>
        <taxon>Pseudomonadati</taxon>
        <taxon>Campylobacterota</taxon>
        <taxon>Epsilonproteobacteria</taxon>
        <taxon>Campylobacterales</taxon>
        <taxon>Helicobacteraceae</taxon>
        <taxon>Helicobacter</taxon>
    </lineage>
</organism>
<dbReference type="GO" id="GO:0032259">
    <property type="term" value="P:methylation"/>
    <property type="evidence" value="ECO:0007669"/>
    <property type="project" value="UniProtKB-KW"/>
</dbReference>
<dbReference type="CDD" id="cd02440">
    <property type="entry name" value="AdoMet_MTases"/>
    <property type="match status" value="1"/>
</dbReference>
<keyword evidence="3" id="KW-1185">Reference proteome</keyword>
<sequence length="213" mass="24750">MVQFESKEIILKIETIFKNEEIKFNGNFMEIVDRAKEENQSQTAEVFSEKWVSYSKNVSKEEQEKLWQFQKEWYLKLYGFDDERDLASFLKTKKVVFDAGCGLGYLSEWFARLSPQSTIVAMDISQSVEEAAKKYKDIPNIFFIRGDIAKTPFKDEVMDYISCHAVIMHTENPEKTFCEFNRILKRNNNSIEAGGGGTRLLCICKKSITQRVS</sequence>
<dbReference type="HOGENOM" id="CLU_1292914_0_0_7"/>
<dbReference type="Proteomes" id="UP000003953">
    <property type="component" value="Unassembled WGS sequence"/>
</dbReference>
<reference evidence="3" key="1">
    <citation type="journal article" date="2014" name="Genome Announc.">
        <title>Draft genome sequences of six enterohepatic helicobacter species isolated from humans and one from rhesus macaques.</title>
        <authorList>
            <person name="Shen Z."/>
            <person name="Sheh A."/>
            <person name="Young S.K."/>
            <person name="Abouelliel A."/>
            <person name="Ward D.V."/>
            <person name="Earl A.M."/>
            <person name="Fox J.G."/>
        </authorList>
    </citation>
    <scope>NUCLEOTIDE SEQUENCE [LARGE SCALE GENOMIC DNA]</scope>
    <source>
        <strain evidence="3">MIT 98-5489</strain>
    </source>
</reference>
<dbReference type="PANTHER" id="PTHR43591:SF24">
    <property type="entry name" value="2-METHOXY-6-POLYPRENYL-1,4-BENZOQUINOL METHYLASE, MITOCHONDRIAL"/>
    <property type="match status" value="1"/>
</dbReference>